<dbReference type="InterPro" id="IPR012902">
    <property type="entry name" value="N_methyl_site"/>
</dbReference>
<dbReference type="NCBIfam" id="TIGR02532">
    <property type="entry name" value="IV_pilin_GFxxxE"/>
    <property type="match status" value="1"/>
</dbReference>
<dbReference type="Pfam" id="PF07963">
    <property type="entry name" value="N_methyl"/>
    <property type="match status" value="1"/>
</dbReference>
<comment type="caution">
    <text evidence="2">The sequence shown here is derived from an EMBL/GenBank/DDBJ whole genome shotgun (WGS) entry which is preliminary data.</text>
</comment>
<dbReference type="SUPFAM" id="SSF54523">
    <property type="entry name" value="Pili subunits"/>
    <property type="match status" value="1"/>
</dbReference>
<evidence type="ECO:0000313" key="2">
    <source>
        <dbReference type="EMBL" id="EKD65939.1"/>
    </source>
</evidence>
<evidence type="ECO:0000256" key="1">
    <source>
        <dbReference type="SAM" id="Phobius"/>
    </source>
</evidence>
<dbReference type="AlphaFoldDB" id="K2BUJ8"/>
<keyword evidence="1" id="KW-0812">Transmembrane</keyword>
<dbReference type="InterPro" id="IPR045584">
    <property type="entry name" value="Pilin-like"/>
</dbReference>
<gene>
    <name evidence="2" type="ORF">ACD_49C00074G0016</name>
</gene>
<sequence>MQYKKSCNKKNLTPKKNSINFGRIFNFLFLIMKTKQNLKARYGFTLVELIVVISILAILGTIAFMSFKNHFWNARDSVRVSDLKSIHEWLTIQMVKAWTTPMPDDYVEIVAGDLDPILYSYQWYAWDSIIRIIWLSGKWKDPKDGSSYIYSTDKDKKKIQLMWYLENWSTINYISQVPSMFGQVLADDIDYSSRYTYVTGNMIWIITDKDKNPIQETLSWAVNILSSTAPEFITYFWWDVYEWWKSTSTWTVLQDEIFKAITNTLPCSATTYNEYVISQMADKEEKSFTKNNPITNWDATVKVLTIQCLNWALDTANATETLNVSCNTWFLPDWNGACIADVCLWTFDENTSVSNATSQSISSTWHYKETWDVCTFTCKTNYSWDSGTSTCKANTQLANCIWLDTYGTWNTASGITQTWNWIDWLPTLVWAYNETASTTSCNFKCNTGYTWNNTDKICEADACTMPATDVYSTLTYNIPAPLEILHWNTIPKVWTKTFWTSPTNWTVTANFSYTCTAWVLTEWATTAWAWTCWTWYSFNNVWTAPACNLMNCIFDNADSKFWDWTTNYCYFGL</sequence>
<keyword evidence="1" id="KW-0472">Membrane</keyword>
<keyword evidence="1" id="KW-1133">Transmembrane helix</keyword>
<accession>K2BUJ8</accession>
<protein>
    <submittedName>
        <fullName evidence="2">Uncharacterized protein</fullName>
    </submittedName>
</protein>
<organism evidence="2">
    <name type="scientific">uncultured bacterium</name>
    <name type="common">gcode 4</name>
    <dbReference type="NCBI Taxonomy" id="1234023"/>
    <lineage>
        <taxon>Bacteria</taxon>
        <taxon>environmental samples</taxon>
    </lineage>
</organism>
<dbReference type="Gene3D" id="3.30.700.10">
    <property type="entry name" value="Glycoprotein, Type 4 Pilin"/>
    <property type="match status" value="1"/>
</dbReference>
<feature type="transmembrane region" description="Helical" evidence="1">
    <location>
        <begin position="42"/>
        <end position="67"/>
    </location>
</feature>
<dbReference type="EMBL" id="AMFJ01021660">
    <property type="protein sequence ID" value="EKD65939.1"/>
    <property type="molecule type" value="Genomic_DNA"/>
</dbReference>
<reference evidence="2" key="1">
    <citation type="journal article" date="2012" name="Science">
        <title>Fermentation, hydrogen, and sulfur metabolism in multiple uncultivated bacterial phyla.</title>
        <authorList>
            <person name="Wrighton K.C."/>
            <person name="Thomas B.C."/>
            <person name="Sharon I."/>
            <person name="Miller C.S."/>
            <person name="Castelle C.J."/>
            <person name="VerBerkmoes N.C."/>
            <person name="Wilkins M.J."/>
            <person name="Hettich R.L."/>
            <person name="Lipton M.S."/>
            <person name="Williams K.H."/>
            <person name="Long P.E."/>
            <person name="Banfield J.F."/>
        </authorList>
    </citation>
    <scope>NUCLEOTIDE SEQUENCE [LARGE SCALE GENOMIC DNA]</scope>
</reference>
<name>K2BUJ8_9BACT</name>
<proteinExistence type="predicted"/>